<dbReference type="PANTHER" id="PTHR10622:SF10">
    <property type="entry name" value="HET DOMAIN-CONTAINING PROTEIN"/>
    <property type="match status" value="1"/>
</dbReference>
<proteinExistence type="predicted"/>
<sequence length="102" mass="11664">MRLLHTTSYKLKSFSGPPDPYCIISHKWSQTHDDMTFQQLNQMHSGGDPKSMEHPGFAKIRGACGTAYGAGGYQWIWIDSCCINKESSAELGYSLNFMYRWY</sequence>
<evidence type="ECO:0000313" key="3">
    <source>
        <dbReference type="Proteomes" id="UP000799640"/>
    </source>
</evidence>
<dbReference type="InterPro" id="IPR010730">
    <property type="entry name" value="HET"/>
</dbReference>
<dbReference type="EMBL" id="ML996689">
    <property type="protein sequence ID" value="KAF2403539.1"/>
    <property type="molecule type" value="Genomic_DNA"/>
</dbReference>
<feature type="domain" description="Heterokaryon incompatibility" evidence="1">
    <location>
        <begin position="21"/>
        <end position="100"/>
    </location>
</feature>
<dbReference type="PANTHER" id="PTHR10622">
    <property type="entry name" value="HET DOMAIN-CONTAINING PROTEIN"/>
    <property type="match status" value="1"/>
</dbReference>
<evidence type="ECO:0000259" key="1">
    <source>
        <dbReference type="Pfam" id="PF06985"/>
    </source>
</evidence>
<dbReference type="AlphaFoldDB" id="A0A6G1I646"/>
<accession>A0A6G1I646</accession>
<organism evidence="2 3">
    <name type="scientific">Trichodelitschia bisporula</name>
    <dbReference type="NCBI Taxonomy" id="703511"/>
    <lineage>
        <taxon>Eukaryota</taxon>
        <taxon>Fungi</taxon>
        <taxon>Dikarya</taxon>
        <taxon>Ascomycota</taxon>
        <taxon>Pezizomycotina</taxon>
        <taxon>Dothideomycetes</taxon>
        <taxon>Dothideomycetes incertae sedis</taxon>
        <taxon>Phaeotrichales</taxon>
        <taxon>Phaeotrichaceae</taxon>
        <taxon>Trichodelitschia</taxon>
    </lineage>
</organism>
<evidence type="ECO:0000313" key="2">
    <source>
        <dbReference type="EMBL" id="KAF2403539.1"/>
    </source>
</evidence>
<dbReference type="Proteomes" id="UP000799640">
    <property type="component" value="Unassembled WGS sequence"/>
</dbReference>
<reference evidence="2" key="1">
    <citation type="journal article" date="2020" name="Stud. Mycol.">
        <title>101 Dothideomycetes genomes: a test case for predicting lifestyles and emergence of pathogens.</title>
        <authorList>
            <person name="Haridas S."/>
            <person name="Albert R."/>
            <person name="Binder M."/>
            <person name="Bloem J."/>
            <person name="Labutti K."/>
            <person name="Salamov A."/>
            <person name="Andreopoulos B."/>
            <person name="Baker S."/>
            <person name="Barry K."/>
            <person name="Bills G."/>
            <person name="Bluhm B."/>
            <person name="Cannon C."/>
            <person name="Castanera R."/>
            <person name="Culley D."/>
            <person name="Daum C."/>
            <person name="Ezra D."/>
            <person name="Gonzalez J."/>
            <person name="Henrissat B."/>
            <person name="Kuo A."/>
            <person name="Liang C."/>
            <person name="Lipzen A."/>
            <person name="Lutzoni F."/>
            <person name="Magnuson J."/>
            <person name="Mondo S."/>
            <person name="Nolan M."/>
            <person name="Ohm R."/>
            <person name="Pangilinan J."/>
            <person name="Park H.-J."/>
            <person name="Ramirez L."/>
            <person name="Alfaro M."/>
            <person name="Sun H."/>
            <person name="Tritt A."/>
            <person name="Yoshinaga Y."/>
            <person name="Zwiers L.-H."/>
            <person name="Turgeon B."/>
            <person name="Goodwin S."/>
            <person name="Spatafora J."/>
            <person name="Crous P."/>
            <person name="Grigoriev I."/>
        </authorList>
    </citation>
    <scope>NUCLEOTIDE SEQUENCE</scope>
    <source>
        <strain evidence="2">CBS 262.69</strain>
    </source>
</reference>
<gene>
    <name evidence="2" type="ORF">EJ06DRAFT_527164</name>
</gene>
<dbReference type="OrthoDB" id="674604at2759"/>
<protein>
    <recommendedName>
        <fullName evidence="1">Heterokaryon incompatibility domain-containing protein</fullName>
    </recommendedName>
</protein>
<dbReference type="Pfam" id="PF06985">
    <property type="entry name" value="HET"/>
    <property type="match status" value="1"/>
</dbReference>
<name>A0A6G1I646_9PEZI</name>
<keyword evidence="3" id="KW-1185">Reference proteome</keyword>